<dbReference type="GO" id="GO:1904680">
    <property type="term" value="F:peptide transmembrane transporter activity"/>
    <property type="evidence" value="ECO:0007669"/>
    <property type="project" value="TreeGrafter"/>
</dbReference>
<dbReference type="PIRSF" id="PIRSF002741">
    <property type="entry name" value="MppA"/>
    <property type="match status" value="1"/>
</dbReference>
<evidence type="ECO:0000313" key="7">
    <source>
        <dbReference type="Proteomes" id="UP000176404"/>
    </source>
</evidence>
<name>A0A1F8B7T3_9BACT</name>
<organism evidence="6 7">
    <name type="scientific">Candidatus Woesebacteria bacterium RIFCSPLOWO2_01_FULL_39_10b</name>
    <dbReference type="NCBI Taxonomy" id="1802517"/>
    <lineage>
        <taxon>Bacteria</taxon>
        <taxon>Candidatus Woeseibacteriota</taxon>
    </lineage>
</organism>
<dbReference type="SUPFAM" id="SSF53850">
    <property type="entry name" value="Periplasmic binding protein-like II"/>
    <property type="match status" value="1"/>
</dbReference>
<comment type="caution">
    <text evidence="6">The sequence shown here is derived from an EMBL/GenBank/DDBJ whole genome shotgun (WGS) entry which is preliminary data.</text>
</comment>
<keyword evidence="3" id="KW-0732">Signal</keyword>
<dbReference type="STRING" id="1802517.A2892_02460"/>
<keyword evidence="4" id="KW-0472">Membrane</keyword>
<feature type="transmembrane region" description="Helical" evidence="4">
    <location>
        <begin position="21"/>
        <end position="39"/>
    </location>
</feature>
<evidence type="ECO:0000256" key="2">
    <source>
        <dbReference type="ARBA" id="ARBA00022448"/>
    </source>
</evidence>
<dbReference type="InterPro" id="IPR030678">
    <property type="entry name" value="Peptide/Ni-bd"/>
</dbReference>
<accession>A0A1F8B7T3</accession>
<evidence type="ECO:0000256" key="4">
    <source>
        <dbReference type="SAM" id="Phobius"/>
    </source>
</evidence>
<dbReference type="PANTHER" id="PTHR30290:SF9">
    <property type="entry name" value="OLIGOPEPTIDE-BINDING PROTEIN APPA"/>
    <property type="match status" value="1"/>
</dbReference>
<dbReference type="PANTHER" id="PTHR30290">
    <property type="entry name" value="PERIPLASMIC BINDING COMPONENT OF ABC TRANSPORTER"/>
    <property type="match status" value="1"/>
</dbReference>
<dbReference type="Gene3D" id="3.40.190.10">
    <property type="entry name" value="Periplasmic binding protein-like II"/>
    <property type="match status" value="1"/>
</dbReference>
<comment type="similarity">
    <text evidence="1">Belongs to the bacterial solute-binding protein 5 family.</text>
</comment>
<dbReference type="GO" id="GO:0042597">
    <property type="term" value="C:periplasmic space"/>
    <property type="evidence" value="ECO:0007669"/>
    <property type="project" value="UniProtKB-ARBA"/>
</dbReference>
<dbReference type="GO" id="GO:0043190">
    <property type="term" value="C:ATP-binding cassette (ABC) transporter complex"/>
    <property type="evidence" value="ECO:0007669"/>
    <property type="project" value="InterPro"/>
</dbReference>
<keyword evidence="4" id="KW-1133">Transmembrane helix</keyword>
<dbReference type="InterPro" id="IPR000914">
    <property type="entry name" value="SBP_5_dom"/>
</dbReference>
<evidence type="ECO:0000256" key="3">
    <source>
        <dbReference type="ARBA" id="ARBA00022729"/>
    </source>
</evidence>
<dbReference type="Pfam" id="PF00496">
    <property type="entry name" value="SBP_bac_5"/>
    <property type="match status" value="1"/>
</dbReference>
<evidence type="ECO:0000259" key="5">
    <source>
        <dbReference type="Pfam" id="PF00496"/>
    </source>
</evidence>
<dbReference type="InterPro" id="IPR039424">
    <property type="entry name" value="SBP_5"/>
</dbReference>
<reference evidence="6 7" key="1">
    <citation type="journal article" date="2016" name="Nat. Commun.">
        <title>Thousands of microbial genomes shed light on interconnected biogeochemical processes in an aquifer system.</title>
        <authorList>
            <person name="Anantharaman K."/>
            <person name="Brown C.T."/>
            <person name="Hug L.A."/>
            <person name="Sharon I."/>
            <person name="Castelle C.J."/>
            <person name="Probst A.J."/>
            <person name="Thomas B.C."/>
            <person name="Singh A."/>
            <person name="Wilkins M.J."/>
            <person name="Karaoz U."/>
            <person name="Brodie E.L."/>
            <person name="Williams K.H."/>
            <person name="Hubbard S.S."/>
            <person name="Banfield J.F."/>
        </authorList>
    </citation>
    <scope>NUCLEOTIDE SEQUENCE [LARGE SCALE GENOMIC DNA]</scope>
</reference>
<proteinExistence type="inferred from homology"/>
<keyword evidence="4" id="KW-0812">Transmembrane</keyword>
<dbReference type="Gene3D" id="3.90.76.10">
    <property type="entry name" value="Dipeptide-binding Protein, Domain 1"/>
    <property type="match status" value="1"/>
</dbReference>
<feature type="domain" description="Solute-binding protein family 5" evidence="5">
    <location>
        <begin position="81"/>
        <end position="350"/>
    </location>
</feature>
<dbReference type="EMBL" id="MGHD01000019">
    <property type="protein sequence ID" value="OGM59485.1"/>
    <property type="molecule type" value="Genomic_DNA"/>
</dbReference>
<keyword evidence="2" id="KW-0813">Transport</keyword>
<dbReference type="Gene3D" id="3.10.105.10">
    <property type="entry name" value="Dipeptide-binding Protein, Domain 3"/>
    <property type="match status" value="1"/>
</dbReference>
<dbReference type="Proteomes" id="UP000176404">
    <property type="component" value="Unassembled WGS sequence"/>
</dbReference>
<gene>
    <name evidence="6" type="ORF">A2892_02460</name>
</gene>
<evidence type="ECO:0000256" key="1">
    <source>
        <dbReference type="ARBA" id="ARBA00005695"/>
    </source>
</evidence>
<dbReference type="CDD" id="cd00995">
    <property type="entry name" value="PBP2_NikA_DppA_OppA_like"/>
    <property type="match status" value="1"/>
</dbReference>
<dbReference type="AlphaFoldDB" id="A0A1F8B7T3"/>
<dbReference type="GO" id="GO:0015833">
    <property type="term" value="P:peptide transport"/>
    <property type="evidence" value="ECO:0007669"/>
    <property type="project" value="TreeGrafter"/>
</dbReference>
<protein>
    <recommendedName>
        <fullName evidence="5">Solute-binding protein family 5 domain-containing protein</fullName>
    </recommendedName>
</protein>
<evidence type="ECO:0000313" key="6">
    <source>
        <dbReference type="EMBL" id="OGM59485.1"/>
    </source>
</evidence>
<sequence>MQRIRFTLFFAAAYLNKFKSLIFSGIVVGIAVFFLFRQFSPFLFVEKERIGITGRYPVNNLPLDILNMLSEGLTSFDDFGNVVPSLAQKWETPDKGKTWIFSLSDGIFWQDGKRLVSQEIIYQFSDVKIETPDEKTIVFKLDEPFSPFPGIVSRPTFRKGFLGTGKWKVKKIIVNGNFVQELIIENKGGEEGMRKQKIFRFYPSIDGTKLAFKLGEIDSIKDLIDPSPLDKWRNTEQSLEINKNQVVTIFFNTQDELLSDKSVRQALTYALDKEKFMTRALGPISPNSWAYNPQIKEYDYNVERAKELIEKIGKERTKKLKLASSPFLLNVAEKVAQDWREIGLDVVIQVSSIIPSEFQTYLTVYEIPRDPDQYAIWHSTQKSINISKYSDPRIDKLLEDGRTLLEIEERRKVYLDFQRFLLEELPAAFLYHPVYYTIRRR</sequence>